<dbReference type="RefSeq" id="XP_002773136.1">
    <property type="nucleotide sequence ID" value="XM_002773090.1"/>
</dbReference>
<dbReference type="AlphaFoldDB" id="C5LE84"/>
<dbReference type="EMBL" id="GG681161">
    <property type="protein sequence ID" value="EER04952.1"/>
    <property type="molecule type" value="Genomic_DNA"/>
</dbReference>
<dbReference type="OrthoDB" id="10431033at2759"/>
<evidence type="ECO:0000313" key="2">
    <source>
        <dbReference type="Proteomes" id="UP000007800"/>
    </source>
</evidence>
<name>C5LE84_PERM5</name>
<dbReference type="GeneID" id="9050474"/>
<dbReference type="Proteomes" id="UP000007800">
    <property type="component" value="Unassembled WGS sequence"/>
</dbReference>
<keyword evidence="2" id="KW-1185">Reference proteome</keyword>
<reference evidence="1 2" key="1">
    <citation type="submission" date="2008-07" db="EMBL/GenBank/DDBJ databases">
        <authorList>
            <person name="El-Sayed N."/>
            <person name="Caler E."/>
            <person name="Inman J."/>
            <person name="Amedeo P."/>
            <person name="Hass B."/>
            <person name="Wortman J."/>
        </authorList>
    </citation>
    <scope>NUCLEOTIDE SEQUENCE [LARGE SCALE GENOMIC DNA]</scope>
    <source>
        <strain evidence="2">ATCC 50983 / TXsc</strain>
    </source>
</reference>
<accession>C5LE84</accession>
<proteinExistence type="predicted"/>
<dbReference type="InParanoid" id="C5LE84"/>
<organism evidence="2">
    <name type="scientific">Perkinsus marinus (strain ATCC 50983 / TXsc)</name>
    <dbReference type="NCBI Taxonomy" id="423536"/>
    <lineage>
        <taxon>Eukaryota</taxon>
        <taxon>Sar</taxon>
        <taxon>Alveolata</taxon>
        <taxon>Perkinsozoa</taxon>
        <taxon>Perkinsea</taxon>
        <taxon>Perkinsida</taxon>
        <taxon>Perkinsidae</taxon>
        <taxon>Perkinsus</taxon>
    </lineage>
</organism>
<dbReference type="OMA" id="DECEVHF"/>
<gene>
    <name evidence="1" type="ORF">Pmar_PMAR026964</name>
</gene>
<evidence type="ECO:0000313" key="1">
    <source>
        <dbReference type="EMBL" id="EER04952.1"/>
    </source>
</evidence>
<protein>
    <submittedName>
        <fullName evidence="1">Uncharacterized protein</fullName>
    </submittedName>
</protein>
<sequence>MIKLKVGLEGERWFGVKINKNVSGRMPRDMRPVISQIFTSTKDKVRNGKFRKDPKSGCIDIETAFDECEVHFRSEQRAKETFKKHFDALTDRYKKKLMASGETPEKAASSAQKYAALQLKQTKGKQFQILWKNKTMENIKKGMHPSFG</sequence>